<proteinExistence type="predicted"/>
<dbReference type="EMBL" id="AXCN02000227">
    <property type="status" value="NOT_ANNOTATED_CDS"/>
    <property type="molecule type" value="Genomic_DNA"/>
</dbReference>
<name>A0A182QJ76_9DIPT</name>
<dbReference type="AlphaFoldDB" id="A0A182QJ76"/>
<dbReference type="Proteomes" id="UP000075886">
    <property type="component" value="Unassembled WGS sequence"/>
</dbReference>
<keyword evidence="2" id="KW-1185">Reference proteome</keyword>
<sequence>MSHVVWSERRLDGYGVFGVVCTPDRPMRVHRHVLSRNGAITFDWLSFASRSSFALSNFSLCISGNPAPITSGSGSSCIDSCGDMAEVTSGSPAPIGLGTLSLSLPSSSVWMSSDLTRGMRFSIVLGVLLPPLPPLPPLPAPPEPPPPPVAFPCSGCISIDSLLRLVEDTDLTEKVTRLHRGQHLAGFAQHLQDAVGYDEHLPGDLALPADRVARREDTQGSVDVTAALYPATRPAVVVPSEYAPLHTTWYLWQSFKLQTVGVAVRDDVAHLTNDGRKNEDTN</sequence>
<organism evidence="1 2">
    <name type="scientific">Anopheles farauti</name>
    <dbReference type="NCBI Taxonomy" id="69004"/>
    <lineage>
        <taxon>Eukaryota</taxon>
        <taxon>Metazoa</taxon>
        <taxon>Ecdysozoa</taxon>
        <taxon>Arthropoda</taxon>
        <taxon>Hexapoda</taxon>
        <taxon>Insecta</taxon>
        <taxon>Pterygota</taxon>
        <taxon>Neoptera</taxon>
        <taxon>Endopterygota</taxon>
        <taxon>Diptera</taxon>
        <taxon>Nematocera</taxon>
        <taxon>Culicoidea</taxon>
        <taxon>Culicidae</taxon>
        <taxon>Anophelinae</taxon>
        <taxon>Anopheles</taxon>
    </lineage>
</organism>
<reference evidence="1" key="2">
    <citation type="submission" date="2020-05" db="UniProtKB">
        <authorList>
            <consortium name="EnsemblMetazoa"/>
        </authorList>
    </citation>
    <scope>IDENTIFICATION</scope>
    <source>
        <strain evidence="1">FAR1</strain>
    </source>
</reference>
<reference evidence="2" key="1">
    <citation type="submission" date="2014-01" db="EMBL/GenBank/DDBJ databases">
        <title>The Genome Sequence of Anopheles farauti FAR1 (V2).</title>
        <authorList>
            <consortium name="The Broad Institute Genomics Platform"/>
            <person name="Neafsey D.E."/>
            <person name="Besansky N."/>
            <person name="Howell P."/>
            <person name="Walton C."/>
            <person name="Young S.K."/>
            <person name="Zeng Q."/>
            <person name="Gargeya S."/>
            <person name="Fitzgerald M."/>
            <person name="Haas B."/>
            <person name="Abouelleil A."/>
            <person name="Allen A.W."/>
            <person name="Alvarado L."/>
            <person name="Arachchi H.M."/>
            <person name="Berlin A.M."/>
            <person name="Chapman S.B."/>
            <person name="Gainer-Dewar J."/>
            <person name="Goldberg J."/>
            <person name="Griggs A."/>
            <person name="Gujja S."/>
            <person name="Hansen M."/>
            <person name="Howarth C."/>
            <person name="Imamovic A."/>
            <person name="Ireland A."/>
            <person name="Larimer J."/>
            <person name="McCowan C."/>
            <person name="Murphy C."/>
            <person name="Pearson M."/>
            <person name="Poon T.W."/>
            <person name="Priest M."/>
            <person name="Roberts A."/>
            <person name="Saif S."/>
            <person name="Shea T."/>
            <person name="Sisk P."/>
            <person name="Sykes S."/>
            <person name="Wortman J."/>
            <person name="Nusbaum C."/>
            <person name="Birren B."/>
        </authorList>
    </citation>
    <scope>NUCLEOTIDE SEQUENCE [LARGE SCALE GENOMIC DNA]</scope>
    <source>
        <strain evidence="2">FAR1</strain>
    </source>
</reference>
<evidence type="ECO:0000313" key="2">
    <source>
        <dbReference type="Proteomes" id="UP000075886"/>
    </source>
</evidence>
<evidence type="ECO:0000313" key="1">
    <source>
        <dbReference type="EnsemblMetazoa" id="AFAF011307-PA"/>
    </source>
</evidence>
<protein>
    <submittedName>
        <fullName evidence="1">Uncharacterized protein</fullName>
    </submittedName>
</protein>
<accession>A0A182QJ76</accession>
<dbReference type="VEuPathDB" id="VectorBase:AFAF011307"/>
<dbReference type="EnsemblMetazoa" id="AFAF011307-RA">
    <property type="protein sequence ID" value="AFAF011307-PA"/>
    <property type="gene ID" value="AFAF011307"/>
</dbReference>